<accession>A0ABW3F0K1</accession>
<reference evidence="2" key="1">
    <citation type="journal article" date="2019" name="Int. J. Syst. Evol. Microbiol.">
        <title>The Global Catalogue of Microorganisms (GCM) 10K type strain sequencing project: providing services to taxonomists for standard genome sequencing and annotation.</title>
        <authorList>
            <consortium name="The Broad Institute Genomics Platform"/>
            <consortium name="The Broad Institute Genome Sequencing Center for Infectious Disease"/>
            <person name="Wu L."/>
            <person name="Ma J."/>
        </authorList>
    </citation>
    <scope>NUCLEOTIDE SEQUENCE [LARGE SCALE GENOMIC DNA]</scope>
    <source>
        <strain evidence="2">JCM 31202</strain>
    </source>
</reference>
<gene>
    <name evidence="1" type="ORF">ACFQ11_29985</name>
</gene>
<protein>
    <submittedName>
        <fullName evidence="1">Uncharacterized protein</fullName>
    </submittedName>
</protein>
<organism evidence="1 2">
    <name type="scientific">Actinomadura sediminis</name>
    <dbReference type="NCBI Taxonomy" id="1038904"/>
    <lineage>
        <taxon>Bacteria</taxon>
        <taxon>Bacillati</taxon>
        <taxon>Actinomycetota</taxon>
        <taxon>Actinomycetes</taxon>
        <taxon>Streptosporangiales</taxon>
        <taxon>Thermomonosporaceae</taxon>
        <taxon>Actinomadura</taxon>
    </lineage>
</organism>
<keyword evidence="2" id="KW-1185">Reference proteome</keyword>
<evidence type="ECO:0000313" key="1">
    <source>
        <dbReference type="EMBL" id="MFD0904648.1"/>
    </source>
</evidence>
<comment type="caution">
    <text evidence="1">The sequence shown here is derived from an EMBL/GenBank/DDBJ whole genome shotgun (WGS) entry which is preliminary data.</text>
</comment>
<proteinExistence type="predicted"/>
<name>A0ABW3F0K1_9ACTN</name>
<dbReference type="RefSeq" id="WP_378304725.1">
    <property type="nucleotide sequence ID" value="NZ_JBHTJA010000094.1"/>
</dbReference>
<dbReference type="EMBL" id="JBHTJA010000094">
    <property type="protein sequence ID" value="MFD0904648.1"/>
    <property type="molecule type" value="Genomic_DNA"/>
</dbReference>
<dbReference type="Proteomes" id="UP001596972">
    <property type="component" value="Unassembled WGS sequence"/>
</dbReference>
<evidence type="ECO:0000313" key="2">
    <source>
        <dbReference type="Proteomes" id="UP001596972"/>
    </source>
</evidence>
<sequence>MRMLAAISSHDATYDVPEYLPGALTELGLPSVDLSTHVGQEVAARAIARRLLAGKMQPRDLVSRIPWLLGSDLPFVIELAPLECKYETLTPGNNRAQDIDAQVMEVTRRTLGNHPASPDDHV</sequence>